<sequence length="280" mass="31789">MLLYYSFLLFLNIYLINGHINHICIECGKNLSYSASCVSPCPPRCSISLSEPCYKKCTHGGCECRHPFALDEYDNCILRRDCPKKSFTTIVPTITTTRRSTTIVTTKKPMCKGNLVYSKCRQRCETRCSDKKERKCGVNCRSPGCECKYPFVRDKKNKCIHKSMCPGKPSSTTKKPTTKATTKTTTETTTKTTTKKATKPTTKPPGKKCPKNMKYSKCPSKCIRKCLCEEDRCNCMKLGCDKPKCVCKEGYILYLGKCITEDKCKSLEENFNVYSDDMMF</sequence>
<dbReference type="Gene3D" id="2.10.25.10">
    <property type="entry name" value="Laminin"/>
    <property type="match status" value="3"/>
</dbReference>
<dbReference type="Proteomes" id="UP000035681">
    <property type="component" value="Unplaced"/>
</dbReference>
<evidence type="ECO:0000256" key="1">
    <source>
        <dbReference type="ARBA" id="ARBA00022690"/>
    </source>
</evidence>
<evidence type="ECO:0000313" key="9">
    <source>
        <dbReference type="WBParaSite" id="TCONS_00000640.p1"/>
    </source>
</evidence>
<reference evidence="8" key="1">
    <citation type="submission" date="2015-08" db="UniProtKB">
        <authorList>
            <consortium name="WormBaseParasite"/>
        </authorList>
    </citation>
    <scope>IDENTIFICATION</scope>
</reference>
<evidence type="ECO:0000256" key="2">
    <source>
        <dbReference type="ARBA" id="ARBA00022900"/>
    </source>
</evidence>
<dbReference type="PANTHER" id="PTHR23259">
    <property type="entry name" value="RIDDLE"/>
    <property type="match status" value="1"/>
</dbReference>
<dbReference type="STRING" id="6248.A0A0K0EQX9"/>
<keyword evidence="1" id="KW-0646">Protease inhibitor</keyword>
<dbReference type="GO" id="GO:0004867">
    <property type="term" value="F:serine-type endopeptidase inhibitor activity"/>
    <property type="evidence" value="ECO:0007669"/>
    <property type="project" value="UniProtKB-KW"/>
</dbReference>
<feature type="region of interest" description="Disordered" evidence="4">
    <location>
        <begin position="167"/>
        <end position="205"/>
    </location>
</feature>
<dbReference type="PANTHER" id="PTHR23259:SF70">
    <property type="entry name" value="ACCESSORY GLAND PROTEIN ACP62F-RELATED"/>
    <property type="match status" value="1"/>
</dbReference>
<feature type="signal peptide" evidence="5">
    <location>
        <begin position="1"/>
        <end position="18"/>
    </location>
</feature>
<evidence type="ECO:0000256" key="3">
    <source>
        <dbReference type="ARBA" id="ARBA00023157"/>
    </source>
</evidence>
<protein>
    <submittedName>
        <fullName evidence="8 9">TIL domain-containing protein</fullName>
    </submittedName>
</protein>
<feature type="compositionally biased region" description="Low complexity" evidence="4">
    <location>
        <begin position="167"/>
        <end position="192"/>
    </location>
</feature>
<keyword evidence="5" id="KW-0732">Signal</keyword>
<keyword evidence="3" id="KW-1015">Disulfide bond</keyword>
<dbReference type="SUPFAM" id="SSF57567">
    <property type="entry name" value="Serine protease inhibitors"/>
    <property type="match status" value="2"/>
</dbReference>
<accession>A0A0K0EQX9</accession>
<evidence type="ECO:0000313" key="8">
    <source>
        <dbReference type="WBParaSite" id="SSTP_0001186000.1"/>
    </source>
</evidence>
<keyword evidence="2" id="KW-0722">Serine protease inhibitor</keyword>
<name>A0A0K0EQX9_STRER</name>
<dbReference type="InterPro" id="IPR051368">
    <property type="entry name" value="SerProtInhib-TIL_Domain"/>
</dbReference>
<feature type="domain" description="TIL" evidence="6">
    <location>
        <begin position="209"/>
        <end position="264"/>
    </location>
</feature>
<evidence type="ECO:0000259" key="6">
    <source>
        <dbReference type="Pfam" id="PF01826"/>
    </source>
</evidence>
<feature type="domain" description="TIL" evidence="6">
    <location>
        <begin position="111"/>
        <end position="165"/>
    </location>
</feature>
<proteinExistence type="predicted"/>
<dbReference type="CDD" id="cd19941">
    <property type="entry name" value="TIL"/>
    <property type="match status" value="2"/>
</dbReference>
<evidence type="ECO:0000256" key="4">
    <source>
        <dbReference type="SAM" id="MobiDB-lite"/>
    </source>
</evidence>
<feature type="chain" id="PRO_5005328460" evidence="5">
    <location>
        <begin position="19"/>
        <end position="280"/>
    </location>
</feature>
<keyword evidence="7" id="KW-1185">Reference proteome</keyword>
<dbReference type="InterPro" id="IPR036084">
    <property type="entry name" value="Ser_inhib-like_sf"/>
</dbReference>
<dbReference type="InterPro" id="IPR002919">
    <property type="entry name" value="TIL_dom"/>
</dbReference>
<evidence type="ECO:0000256" key="5">
    <source>
        <dbReference type="SAM" id="SignalP"/>
    </source>
</evidence>
<evidence type="ECO:0000313" key="7">
    <source>
        <dbReference type="Proteomes" id="UP000035681"/>
    </source>
</evidence>
<feature type="domain" description="TIL" evidence="6">
    <location>
        <begin position="27"/>
        <end position="82"/>
    </location>
</feature>
<dbReference type="AlphaFoldDB" id="A0A0K0EQX9"/>
<dbReference type="Pfam" id="PF01826">
    <property type="entry name" value="TIL"/>
    <property type="match status" value="3"/>
</dbReference>
<dbReference type="WBParaSite" id="TCONS_00000640.p1">
    <property type="protein sequence ID" value="TCONS_00000640.p1"/>
    <property type="gene ID" value="XLOC_000623"/>
</dbReference>
<organism evidence="8">
    <name type="scientific">Strongyloides stercoralis</name>
    <name type="common">Threadworm</name>
    <dbReference type="NCBI Taxonomy" id="6248"/>
    <lineage>
        <taxon>Eukaryota</taxon>
        <taxon>Metazoa</taxon>
        <taxon>Ecdysozoa</taxon>
        <taxon>Nematoda</taxon>
        <taxon>Chromadorea</taxon>
        <taxon>Rhabditida</taxon>
        <taxon>Tylenchina</taxon>
        <taxon>Panagrolaimomorpha</taxon>
        <taxon>Strongyloidoidea</taxon>
        <taxon>Strongyloididae</taxon>
        <taxon>Strongyloides</taxon>
    </lineage>
</organism>
<dbReference type="WBParaSite" id="SSTP_0001186000.1">
    <property type="protein sequence ID" value="SSTP_0001186000.1"/>
    <property type="gene ID" value="SSTP_0001186000"/>
</dbReference>